<dbReference type="OrthoDB" id="414243at2759"/>
<proteinExistence type="predicted"/>
<dbReference type="Proteomes" id="UP000193411">
    <property type="component" value="Unassembled WGS sequence"/>
</dbReference>
<dbReference type="InterPro" id="IPR036249">
    <property type="entry name" value="Thioredoxin-like_sf"/>
</dbReference>
<dbReference type="STRING" id="765915.A0A1Y2HZT3"/>
<name>A0A1Y2HZT3_9FUNG</name>
<evidence type="ECO:0000259" key="2">
    <source>
        <dbReference type="PROSITE" id="PS50405"/>
    </source>
</evidence>
<dbReference type="InterPro" id="IPR050213">
    <property type="entry name" value="GST_superfamily"/>
</dbReference>
<evidence type="ECO:0008006" key="5">
    <source>
        <dbReference type="Google" id="ProtNLM"/>
    </source>
</evidence>
<dbReference type="SUPFAM" id="SSF52833">
    <property type="entry name" value="Thioredoxin-like"/>
    <property type="match status" value="1"/>
</dbReference>
<organism evidence="3 4">
    <name type="scientific">Catenaria anguillulae PL171</name>
    <dbReference type="NCBI Taxonomy" id="765915"/>
    <lineage>
        <taxon>Eukaryota</taxon>
        <taxon>Fungi</taxon>
        <taxon>Fungi incertae sedis</taxon>
        <taxon>Blastocladiomycota</taxon>
        <taxon>Blastocladiomycetes</taxon>
        <taxon>Blastocladiales</taxon>
        <taxon>Catenariaceae</taxon>
        <taxon>Catenaria</taxon>
    </lineage>
</organism>
<dbReference type="InterPro" id="IPR036282">
    <property type="entry name" value="Glutathione-S-Trfase_C_sf"/>
</dbReference>
<dbReference type="CDD" id="cd03039">
    <property type="entry name" value="GST_N_Sigma_like"/>
    <property type="match status" value="1"/>
</dbReference>
<dbReference type="InterPro" id="IPR010987">
    <property type="entry name" value="Glutathione-S-Trfase_C-like"/>
</dbReference>
<dbReference type="GO" id="GO:0006749">
    <property type="term" value="P:glutathione metabolic process"/>
    <property type="evidence" value="ECO:0007669"/>
    <property type="project" value="TreeGrafter"/>
</dbReference>
<dbReference type="PROSITE" id="PS50405">
    <property type="entry name" value="GST_CTER"/>
    <property type="match status" value="1"/>
</dbReference>
<evidence type="ECO:0000313" key="4">
    <source>
        <dbReference type="Proteomes" id="UP000193411"/>
    </source>
</evidence>
<dbReference type="PANTHER" id="PTHR11571">
    <property type="entry name" value="GLUTATHIONE S-TRANSFERASE"/>
    <property type="match status" value="1"/>
</dbReference>
<dbReference type="InterPro" id="IPR004045">
    <property type="entry name" value="Glutathione_S-Trfase_N"/>
</dbReference>
<dbReference type="PROSITE" id="PS50404">
    <property type="entry name" value="GST_NTER"/>
    <property type="match status" value="1"/>
</dbReference>
<dbReference type="AlphaFoldDB" id="A0A1Y2HZT3"/>
<evidence type="ECO:0000313" key="3">
    <source>
        <dbReference type="EMBL" id="ORZ39241.1"/>
    </source>
</evidence>
<keyword evidence="4" id="KW-1185">Reference proteome</keyword>
<dbReference type="GO" id="GO:0004364">
    <property type="term" value="F:glutathione transferase activity"/>
    <property type="evidence" value="ECO:0007669"/>
    <property type="project" value="TreeGrafter"/>
</dbReference>
<sequence>MEQHPPPMYTVHYFPIAGRAELARMILEIAGYPIDWDAEKSTTPFGQLPLLHFTDPATSQPVTLAQSHAIGRFLAARHGLVPDGGPVKVALADAVEESIRSMFEEMLGMFFSGHDEAGLKKAIDELKKDGLVRFIEAQTKLLKANGSNGFYFDSKLTYVELSLYTVILVANGVIGKGTISTANAPELMRVYDMVKAQPRLVEYWQSERFHKKFFMSLDF</sequence>
<accession>A0A1Y2HZT3</accession>
<dbReference type="EMBL" id="MCFL01000006">
    <property type="protein sequence ID" value="ORZ39241.1"/>
    <property type="molecule type" value="Genomic_DNA"/>
</dbReference>
<comment type="caution">
    <text evidence="3">The sequence shown here is derived from an EMBL/GenBank/DDBJ whole genome shotgun (WGS) entry which is preliminary data.</text>
</comment>
<dbReference type="Gene3D" id="3.40.30.10">
    <property type="entry name" value="Glutaredoxin"/>
    <property type="match status" value="1"/>
</dbReference>
<feature type="domain" description="GST C-terminal" evidence="2">
    <location>
        <begin position="85"/>
        <end position="214"/>
    </location>
</feature>
<reference evidence="3 4" key="1">
    <citation type="submission" date="2016-07" db="EMBL/GenBank/DDBJ databases">
        <title>Pervasive Adenine N6-methylation of Active Genes in Fungi.</title>
        <authorList>
            <consortium name="DOE Joint Genome Institute"/>
            <person name="Mondo S.J."/>
            <person name="Dannebaum R.O."/>
            <person name="Kuo R.C."/>
            <person name="Labutti K."/>
            <person name="Haridas S."/>
            <person name="Kuo A."/>
            <person name="Salamov A."/>
            <person name="Ahrendt S.R."/>
            <person name="Lipzen A."/>
            <person name="Sullivan W."/>
            <person name="Andreopoulos W.B."/>
            <person name="Clum A."/>
            <person name="Lindquist E."/>
            <person name="Daum C."/>
            <person name="Ramamoorthy G.K."/>
            <person name="Gryganskyi A."/>
            <person name="Culley D."/>
            <person name="Magnuson J.K."/>
            <person name="James T.Y."/>
            <person name="O'Malley M.A."/>
            <person name="Stajich J.E."/>
            <person name="Spatafora J.W."/>
            <person name="Visel A."/>
            <person name="Grigoriev I.V."/>
        </authorList>
    </citation>
    <scope>NUCLEOTIDE SEQUENCE [LARGE SCALE GENOMIC DNA]</scope>
    <source>
        <strain evidence="3 4">PL171</strain>
    </source>
</reference>
<gene>
    <name evidence="3" type="ORF">BCR44DRAFT_1270021</name>
</gene>
<protein>
    <recommendedName>
        <fullName evidence="5">Glutathione S-transferase</fullName>
    </recommendedName>
</protein>
<dbReference type="SUPFAM" id="SSF47616">
    <property type="entry name" value="GST C-terminal domain-like"/>
    <property type="match status" value="1"/>
</dbReference>
<evidence type="ECO:0000259" key="1">
    <source>
        <dbReference type="PROSITE" id="PS50404"/>
    </source>
</evidence>
<feature type="domain" description="GST N-terminal" evidence="1">
    <location>
        <begin position="7"/>
        <end position="82"/>
    </location>
</feature>
<dbReference type="InterPro" id="IPR004046">
    <property type="entry name" value="GST_C"/>
</dbReference>
<dbReference type="Pfam" id="PF14497">
    <property type="entry name" value="GST_C_3"/>
    <property type="match status" value="1"/>
</dbReference>
<dbReference type="Gene3D" id="1.20.1050.10">
    <property type="match status" value="1"/>
</dbReference>